<keyword evidence="13" id="KW-1185">Reference proteome</keyword>
<evidence type="ECO:0000256" key="2">
    <source>
        <dbReference type="ARBA" id="ARBA00004496"/>
    </source>
</evidence>
<accession>A0A399EWE8</accession>
<evidence type="ECO:0000256" key="10">
    <source>
        <dbReference type="RuleBase" id="RU003915"/>
    </source>
</evidence>
<evidence type="ECO:0000256" key="4">
    <source>
        <dbReference type="ARBA" id="ARBA00022490"/>
    </source>
</evidence>
<gene>
    <name evidence="12" type="primary">slyD_1</name>
    <name evidence="12" type="ORF">Mterra_01083</name>
</gene>
<dbReference type="PROSITE" id="PS50059">
    <property type="entry name" value="FKBP_PPIASE"/>
    <property type="match status" value="1"/>
</dbReference>
<dbReference type="SUPFAM" id="SSF54534">
    <property type="entry name" value="FKBP-like"/>
    <property type="match status" value="1"/>
</dbReference>
<dbReference type="PANTHER" id="PTHR47861">
    <property type="entry name" value="FKBP-TYPE PEPTIDYL-PROLYL CIS-TRANS ISOMERASE SLYD"/>
    <property type="match status" value="1"/>
</dbReference>
<comment type="similarity">
    <text evidence="3 10">Belongs to the FKBP-type PPIase family.</text>
</comment>
<comment type="subcellular location">
    <subcellularLocation>
        <location evidence="2">Cytoplasm</location>
    </subcellularLocation>
</comment>
<dbReference type="InterPro" id="IPR001179">
    <property type="entry name" value="PPIase_FKBP_dom"/>
</dbReference>
<protein>
    <recommendedName>
        <fullName evidence="10">Peptidyl-prolyl cis-trans isomerase</fullName>
        <ecNumber evidence="10">5.2.1.8</ecNumber>
    </recommendedName>
</protein>
<dbReference type="AlphaFoldDB" id="A0A399EWE8"/>
<evidence type="ECO:0000313" key="12">
    <source>
        <dbReference type="EMBL" id="RIH87950.1"/>
    </source>
</evidence>
<reference evidence="12 13" key="1">
    <citation type="submission" date="2018-08" db="EMBL/GenBank/DDBJ databases">
        <title>Meiothermus terrae DSM 26712 genome sequencing project.</title>
        <authorList>
            <person name="Da Costa M.S."/>
            <person name="Albuquerque L."/>
            <person name="Raposo P."/>
            <person name="Froufe H.J.C."/>
            <person name="Barroso C.S."/>
            <person name="Egas C."/>
        </authorList>
    </citation>
    <scope>NUCLEOTIDE SEQUENCE [LARGE SCALE GENOMIC DNA]</scope>
    <source>
        <strain evidence="12 13">DSM 26712</strain>
    </source>
</reference>
<keyword evidence="4" id="KW-0963">Cytoplasm</keyword>
<evidence type="ECO:0000313" key="13">
    <source>
        <dbReference type="Proteomes" id="UP000265715"/>
    </source>
</evidence>
<keyword evidence="6" id="KW-0143">Chaperone</keyword>
<comment type="catalytic activity">
    <reaction evidence="1 9 10">
        <text>[protein]-peptidylproline (omega=180) = [protein]-peptidylproline (omega=0)</text>
        <dbReference type="Rhea" id="RHEA:16237"/>
        <dbReference type="Rhea" id="RHEA-COMP:10747"/>
        <dbReference type="Rhea" id="RHEA-COMP:10748"/>
        <dbReference type="ChEBI" id="CHEBI:83833"/>
        <dbReference type="ChEBI" id="CHEBI:83834"/>
        <dbReference type="EC" id="5.2.1.8"/>
    </reaction>
</comment>
<dbReference type="EC" id="5.2.1.8" evidence="10"/>
<dbReference type="GO" id="GO:0042026">
    <property type="term" value="P:protein refolding"/>
    <property type="evidence" value="ECO:0007669"/>
    <property type="project" value="UniProtKB-ARBA"/>
</dbReference>
<evidence type="ECO:0000256" key="1">
    <source>
        <dbReference type="ARBA" id="ARBA00000971"/>
    </source>
</evidence>
<keyword evidence="7 9" id="KW-0413">Isomerase</keyword>
<dbReference type="Pfam" id="PF00254">
    <property type="entry name" value="FKBP_C"/>
    <property type="match status" value="1"/>
</dbReference>
<evidence type="ECO:0000256" key="6">
    <source>
        <dbReference type="ARBA" id="ARBA00023186"/>
    </source>
</evidence>
<evidence type="ECO:0000256" key="9">
    <source>
        <dbReference type="PROSITE-ProRule" id="PRU00277"/>
    </source>
</evidence>
<name>A0A399EWE8_9DEIN</name>
<dbReference type="GO" id="GO:0003755">
    <property type="term" value="F:peptidyl-prolyl cis-trans isomerase activity"/>
    <property type="evidence" value="ECO:0007669"/>
    <property type="project" value="UniProtKB-UniRule"/>
</dbReference>
<dbReference type="InterPro" id="IPR046357">
    <property type="entry name" value="PPIase_dom_sf"/>
</dbReference>
<dbReference type="Proteomes" id="UP000265715">
    <property type="component" value="Unassembled WGS sequence"/>
</dbReference>
<dbReference type="EMBL" id="QXDL01000030">
    <property type="protein sequence ID" value="RIH87950.1"/>
    <property type="molecule type" value="Genomic_DNA"/>
</dbReference>
<evidence type="ECO:0000259" key="11">
    <source>
        <dbReference type="PROSITE" id="PS50059"/>
    </source>
</evidence>
<evidence type="ECO:0000256" key="5">
    <source>
        <dbReference type="ARBA" id="ARBA00023110"/>
    </source>
</evidence>
<dbReference type="PANTHER" id="PTHR47861:SF3">
    <property type="entry name" value="FKBP-TYPE PEPTIDYL-PROLYL CIS-TRANS ISOMERASE SLYD"/>
    <property type="match status" value="1"/>
</dbReference>
<feature type="domain" description="PPIase FKBP-type" evidence="11">
    <location>
        <begin position="6"/>
        <end position="95"/>
    </location>
</feature>
<evidence type="ECO:0000256" key="8">
    <source>
        <dbReference type="ARBA" id="ARBA00037071"/>
    </source>
</evidence>
<dbReference type="GO" id="GO:0005737">
    <property type="term" value="C:cytoplasm"/>
    <property type="evidence" value="ECO:0007669"/>
    <property type="project" value="UniProtKB-SubCell"/>
</dbReference>
<dbReference type="Gene3D" id="3.10.50.40">
    <property type="match status" value="1"/>
</dbReference>
<evidence type="ECO:0000256" key="7">
    <source>
        <dbReference type="ARBA" id="ARBA00023235"/>
    </source>
</evidence>
<proteinExistence type="inferred from homology"/>
<evidence type="ECO:0000256" key="3">
    <source>
        <dbReference type="ARBA" id="ARBA00006577"/>
    </source>
</evidence>
<comment type="function">
    <text evidence="8">Also involved in hydrogenase metallocenter assembly, probably by participating in the nickel insertion step. This function in hydrogenase biosynthesis requires chaperone activity and the presence of the metal-binding domain, but not PPIase activity.</text>
</comment>
<dbReference type="OrthoDB" id="280278at2"/>
<dbReference type="RefSeq" id="WP_119314254.1">
    <property type="nucleotide sequence ID" value="NZ_QXDL01000030.1"/>
</dbReference>
<comment type="caution">
    <text evidence="12">The sequence shown here is derived from an EMBL/GenBank/DDBJ whole genome shotgun (WGS) entry which is preliminary data.</text>
</comment>
<organism evidence="12 13">
    <name type="scientific">Calidithermus terrae</name>
    <dbReference type="NCBI Taxonomy" id="1408545"/>
    <lineage>
        <taxon>Bacteria</taxon>
        <taxon>Thermotogati</taxon>
        <taxon>Deinococcota</taxon>
        <taxon>Deinococci</taxon>
        <taxon>Thermales</taxon>
        <taxon>Thermaceae</taxon>
        <taxon>Calidithermus</taxon>
    </lineage>
</organism>
<keyword evidence="5 9" id="KW-0697">Rotamase</keyword>
<sequence>MIATQDHVVTIRYVLTVGGEVIDQGELPYLHGYGNIIPGLEEALEGKQVGDSLQVSVPPEKGYGLEDPEGVRVVPRDQFPPDAPLEPGAQLYAQDMDGQVLPFWVMEVEGDEVTIDFNHPLAGETLDFDVTISGIRAATSEELEHGHVHGPEGHAH</sequence>